<organism evidence="1 2">
    <name type="scientific">Dermacentor silvarum</name>
    <name type="common">Tick</name>
    <dbReference type="NCBI Taxonomy" id="543639"/>
    <lineage>
        <taxon>Eukaryota</taxon>
        <taxon>Metazoa</taxon>
        <taxon>Ecdysozoa</taxon>
        <taxon>Arthropoda</taxon>
        <taxon>Chelicerata</taxon>
        <taxon>Arachnida</taxon>
        <taxon>Acari</taxon>
        <taxon>Parasitiformes</taxon>
        <taxon>Ixodida</taxon>
        <taxon>Ixodoidea</taxon>
        <taxon>Ixodidae</taxon>
        <taxon>Rhipicephalinae</taxon>
        <taxon>Dermacentor</taxon>
    </lineage>
</organism>
<dbReference type="EMBL" id="CM023471">
    <property type="protein sequence ID" value="KAH7966416.1"/>
    <property type="molecule type" value="Genomic_DNA"/>
</dbReference>
<sequence length="692" mass="74426">MPPLSPLASLAHRAPPPGQLLLVPGASRRSRAGCRTLTRTGRRGVERCIRRSPSAKSGSARSQPPVGHASPVVATQQEQHHYQRRRNTHRCRNGFGCPTGGHLDGGPAPHTISPGTAPRYGIYNEIPDTANRTLPPDVEPLESKLGFACFYPSDPPVAGPSAYHGNRPLGARSVVPHGGLVRFHCSVQQYYQLVGPEAVLCVDGAFNETLPTCERAFLERRLVASVKGDYVLGPGGLYVVPPDAPVEITCRRTMGGGGGSPTWQWDANLDVFVKESTFFTTPTSTIRMNPVDGSRGLFICSDGTEEVMLSLEARGDRCPRPPLDRNLLMRSNSLRAEFACSRGLLVGPLSVRCQSFRRWDLAPPTCFVAEGCPSSVQGGQQGPRFPCVVPELPAAVEAFADNRRVVSGDAVASGESMRFHCAPVGSFKLLGEPQLTCADGRWSDKPPVCAVSSPHTLSVTLNFPHAVAPGGVVHVLPYTEVNMVCTSNDPGLPPQWTMEAEVNATAIENPGYRQSTSHLRFTAPQAGLEGSFTCRSHPQSGWAESRTVHMRVRERMCPVLTPPRGLRMRANYDMAVFECDPPGQLVGSSLLQCQPFGNWDYSIPQCLRPGRVEDCPVIIQRPRGGVKDPAGVGGDEEAGAGMGGGVSGVTWPDDGEMGEPPATPEDSPPLRSRNAFVAPFLSRLRPGMLRPL</sequence>
<protein>
    <submittedName>
        <fullName evidence="1">Uncharacterized protein</fullName>
    </submittedName>
</protein>
<dbReference type="Proteomes" id="UP000821865">
    <property type="component" value="Chromosome 2"/>
</dbReference>
<gene>
    <name evidence="1" type="ORF">HPB49_016134</name>
</gene>
<comment type="caution">
    <text evidence="1">The sequence shown here is derived from an EMBL/GenBank/DDBJ whole genome shotgun (WGS) entry which is preliminary data.</text>
</comment>
<evidence type="ECO:0000313" key="1">
    <source>
        <dbReference type="EMBL" id="KAH7966416.1"/>
    </source>
</evidence>
<accession>A0ACB8DEF2</accession>
<evidence type="ECO:0000313" key="2">
    <source>
        <dbReference type="Proteomes" id="UP000821865"/>
    </source>
</evidence>
<name>A0ACB8DEF2_DERSI</name>
<proteinExistence type="predicted"/>
<reference evidence="1" key="1">
    <citation type="submission" date="2020-05" db="EMBL/GenBank/DDBJ databases">
        <title>Large-scale comparative analyses of tick genomes elucidate their genetic diversity and vector capacities.</title>
        <authorList>
            <person name="Jia N."/>
            <person name="Wang J."/>
            <person name="Shi W."/>
            <person name="Du L."/>
            <person name="Sun Y."/>
            <person name="Zhan W."/>
            <person name="Jiang J."/>
            <person name="Wang Q."/>
            <person name="Zhang B."/>
            <person name="Ji P."/>
            <person name="Sakyi L.B."/>
            <person name="Cui X."/>
            <person name="Yuan T."/>
            <person name="Jiang B."/>
            <person name="Yang W."/>
            <person name="Lam T.T.-Y."/>
            <person name="Chang Q."/>
            <person name="Ding S."/>
            <person name="Wang X."/>
            <person name="Zhu J."/>
            <person name="Ruan X."/>
            <person name="Zhao L."/>
            <person name="Wei J."/>
            <person name="Que T."/>
            <person name="Du C."/>
            <person name="Cheng J."/>
            <person name="Dai P."/>
            <person name="Han X."/>
            <person name="Huang E."/>
            <person name="Gao Y."/>
            <person name="Liu J."/>
            <person name="Shao H."/>
            <person name="Ye R."/>
            <person name="Li L."/>
            <person name="Wei W."/>
            <person name="Wang X."/>
            <person name="Wang C."/>
            <person name="Yang T."/>
            <person name="Huo Q."/>
            <person name="Li W."/>
            <person name="Guo W."/>
            <person name="Chen H."/>
            <person name="Zhou L."/>
            <person name="Ni X."/>
            <person name="Tian J."/>
            <person name="Zhou Y."/>
            <person name="Sheng Y."/>
            <person name="Liu T."/>
            <person name="Pan Y."/>
            <person name="Xia L."/>
            <person name="Li J."/>
            <person name="Zhao F."/>
            <person name="Cao W."/>
        </authorList>
    </citation>
    <scope>NUCLEOTIDE SEQUENCE</scope>
    <source>
        <strain evidence="1">Dsil-2018</strain>
    </source>
</reference>
<keyword evidence="2" id="KW-1185">Reference proteome</keyword>